<evidence type="ECO:0000256" key="1">
    <source>
        <dbReference type="ARBA" id="ARBA00010692"/>
    </source>
</evidence>
<feature type="transmembrane region" description="Helical" evidence="3">
    <location>
        <begin position="95"/>
        <end position="112"/>
    </location>
</feature>
<name>A0A3S0P7C2_9BACI</name>
<dbReference type="InterPro" id="IPR003784">
    <property type="entry name" value="BioY"/>
</dbReference>
<dbReference type="PANTHER" id="PTHR34295">
    <property type="entry name" value="BIOTIN TRANSPORTER BIOY"/>
    <property type="match status" value="1"/>
</dbReference>
<keyword evidence="5" id="KW-1185">Reference proteome</keyword>
<evidence type="ECO:0000256" key="2">
    <source>
        <dbReference type="PIRNR" id="PIRNR016661"/>
    </source>
</evidence>
<keyword evidence="2 3" id="KW-0472">Membrane</keyword>
<accession>A0A3S0P7C2</accession>
<comment type="subcellular location">
    <subcellularLocation>
        <location evidence="2">Cell membrane</location>
        <topology evidence="2">Multi-pass membrane protein</topology>
    </subcellularLocation>
</comment>
<sequence length="206" mass="22534">MSKTVRWCWKLNKNSTIALATISLFAALTAIGAFIKIPLPYVPFTLQVLFVFLAGSLLGSKRGLQSQLAYVAIGLAGLPVFTQGGGIGYFLQPTFGYLLGYIGGAFVVGLIVERIANPKTYHFILANLAGLLVVYLIGVPYLYMALNLWMGIPTSWTHVWMIGFVYAIAGDVLISMIAGVLATRLYKVFHKIRNEQPISVQVKKAM</sequence>
<dbReference type="AlphaFoldDB" id="A0A3S0P7C2"/>
<keyword evidence="3" id="KW-0812">Transmembrane</keyword>
<dbReference type="Gene3D" id="1.10.1760.20">
    <property type="match status" value="1"/>
</dbReference>
<dbReference type="Proteomes" id="UP000287910">
    <property type="component" value="Unassembled WGS sequence"/>
</dbReference>
<feature type="transmembrane region" description="Helical" evidence="3">
    <location>
        <begin position="158"/>
        <end position="183"/>
    </location>
</feature>
<evidence type="ECO:0000256" key="3">
    <source>
        <dbReference type="SAM" id="Phobius"/>
    </source>
</evidence>
<protein>
    <recommendedName>
        <fullName evidence="2">Biotin transporter</fullName>
    </recommendedName>
</protein>
<feature type="transmembrane region" description="Helical" evidence="3">
    <location>
        <begin position="16"/>
        <end position="35"/>
    </location>
</feature>
<gene>
    <name evidence="4" type="ORF">EK386_12615</name>
</gene>
<feature type="transmembrane region" description="Helical" evidence="3">
    <location>
        <begin position="41"/>
        <end position="59"/>
    </location>
</feature>
<keyword evidence="2" id="KW-0813">Transport</keyword>
<dbReference type="EMBL" id="RYYR01000016">
    <property type="protein sequence ID" value="RUL51319.1"/>
    <property type="molecule type" value="Genomic_DNA"/>
</dbReference>
<dbReference type="GO" id="GO:0005886">
    <property type="term" value="C:plasma membrane"/>
    <property type="evidence" value="ECO:0007669"/>
    <property type="project" value="UniProtKB-SubCell"/>
</dbReference>
<feature type="transmembrane region" description="Helical" evidence="3">
    <location>
        <begin position="68"/>
        <end position="89"/>
    </location>
</feature>
<evidence type="ECO:0000313" key="4">
    <source>
        <dbReference type="EMBL" id="RUL51319.1"/>
    </source>
</evidence>
<keyword evidence="3" id="KW-1133">Transmembrane helix</keyword>
<comment type="similarity">
    <text evidence="1 2">Belongs to the BioY family.</text>
</comment>
<dbReference type="Pfam" id="PF02632">
    <property type="entry name" value="BioY"/>
    <property type="match status" value="1"/>
</dbReference>
<evidence type="ECO:0000313" key="5">
    <source>
        <dbReference type="Proteomes" id="UP000287910"/>
    </source>
</evidence>
<comment type="caution">
    <text evidence="4">The sequence shown here is derived from an EMBL/GenBank/DDBJ whole genome shotgun (WGS) entry which is preliminary data.</text>
</comment>
<proteinExistence type="inferred from homology"/>
<dbReference type="PANTHER" id="PTHR34295:SF1">
    <property type="entry name" value="BIOTIN TRANSPORTER BIOY"/>
    <property type="match status" value="1"/>
</dbReference>
<feature type="transmembrane region" description="Helical" evidence="3">
    <location>
        <begin position="124"/>
        <end position="146"/>
    </location>
</feature>
<dbReference type="PIRSF" id="PIRSF016661">
    <property type="entry name" value="BioY"/>
    <property type="match status" value="1"/>
</dbReference>
<dbReference type="GO" id="GO:0015225">
    <property type="term" value="F:biotin transmembrane transporter activity"/>
    <property type="evidence" value="ECO:0007669"/>
    <property type="project" value="UniProtKB-UniRule"/>
</dbReference>
<reference evidence="4 5" key="1">
    <citation type="submission" date="2018-12" db="EMBL/GenBank/DDBJ databases">
        <title>Lysinibacillus antri sp. nov., isolated from a cave soil.</title>
        <authorList>
            <person name="Narsing Rao M.P."/>
            <person name="Zhang H."/>
            <person name="Dong Z.-Y."/>
            <person name="Niu X.-K."/>
            <person name="Zhang K."/>
            <person name="Fang B.-Z."/>
            <person name="Kang Y.-Q."/>
            <person name="Xiao M."/>
            <person name="Li W.-J."/>
        </authorList>
    </citation>
    <scope>NUCLEOTIDE SEQUENCE [LARGE SCALE GENOMIC DNA]</scope>
    <source>
        <strain evidence="4 5">SYSU K30002</strain>
    </source>
</reference>
<organism evidence="4 5">
    <name type="scientific">Lysinibacillus antri</name>
    <dbReference type="NCBI Taxonomy" id="2498145"/>
    <lineage>
        <taxon>Bacteria</taxon>
        <taxon>Bacillati</taxon>
        <taxon>Bacillota</taxon>
        <taxon>Bacilli</taxon>
        <taxon>Bacillales</taxon>
        <taxon>Bacillaceae</taxon>
        <taxon>Lysinibacillus</taxon>
    </lineage>
</organism>
<keyword evidence="2" id="KW-1003">Cell membrane</keyword>